<dbReference type="PROSITE" id="PS00108">
    <property type="entry name" value="PROTEIN_KINASE_ST"/>
    <property type="match status" value="1"/>
</dbReference>
<dbReference type="Pfam" id="PF14381">
    <property type="entry name" value="EDR1_CTR1_ARMC3_pept"/>
    <property type="match status" value="1"/>
</dbReference>
<keyword evidence="3" id="KW-0723">Serine/threonine-protein kinase</keyword>
<dbReference type="Gene3D" id="3.30.200.20">
    <property type="entry name" value="Phosphorylase Kinase, domain 1"/>
    <property type="match status" value="1"/>
</dbReference>
<dbReference type="SUPFAM" id="SSF56112">
    <property type="entry name" value="Protein kinase-like (PK-like)"/>
    <property type="match status" value="1"/>
</dbReference>
<gene>
    <name evidence="13" type="ORF">MERR_LOCUS43054</name>
</gene>
<evidence type="ECO:0000256" key="3">
    <source>
        <dbReference type="ARBA" id="ARBA00022527"/>
    </source>
</evidence>
<dbReference type="InterPro" id="IPR050167">
    <property type="entry name" value="Ser_Thr_protein_kinase"/>
</dbReference>
<dbReference type="Gene3D" id="1.10.510.10">
    <property type="entry name" value="Transferase(Phosphotransferase) domain 1"/>
    <property type="match status" value="1"/>
</dbReference>
<keyword evidence="14" id="KW-1185">Reference proteome</keyword>
<dbReference type="InterPro" id="IPR000719">
    <property type="entry name" value="Prot_kinase_dom"/>
</dbReference>
<evidence type="ECO:0000256" key="6">
    <source>
        <dbReference type="ARBA" id="ARBA00022777"/>
    </source>
</evidence>
<dbReference type="CDD" id="cd13999">
    <property type="entry name" value="STKc_MAP3K-like"/>
    <property type="match status" value="1"/>
</dbReference>
<dbReference type="GO" id="GO:0005737">
    <property type="term" value="C:cytoplasm"/>
    <property type="evidence" value="ECO:0007669"/>
    <property type="project" value="TreeGrafter"/>
</dbReference>
<feature type="binding site" evidence="10">
    <location>
        <position position="415"/>
    </location>
    <ligand>
        <name>ATP</name>
        <dbReference type="ChEBI" id="CHEBI:30616"/>
    </ligand>
</feature>
<evidence type="ECO:0000256" key="9">
    <source>
        <dbReference type="ARBA" id="ARBA00048679"/>
    </source>
</evidence>
<dbReference type="EMBL" id="CACVBM020001607">
    <property type="protein sequence ID" value="CAA7055818.1"/>
    <property type="molecule type" value="Genomic_DNA"/>
</dbReference>
<keyword evidence="4" id="KW-0808">Transferase</keyword>
<dbReference type="InterPro" id="IPR008271">
    <property type="entry name" value="Ser/Thr_kinase_AS"/>
</dbReference>
<evidence type="ECO:0000313" key="14">
    <source>
        <dbReference type="Proteomes" id="UP000467841"/>
    </source>
</evidence>
<evidence type="ECO:0000256" key="5">
    <source>
        <dbReference type="ARBA" id="ARBA00022741"/>
    </source>
</evidence>
<evidence type="ECO:0000313" key="13">
    <source>
        <dbReference type="EMBL" id="CAA7055818.1"/>
    </source>
</evidence>
<dbReference type="InterPro" id="IPR017441">
    <property type="entry name" value="Protein_kinase_ATP_BS"/>
</dbReference>
<dbReference type="Gene3D" id="3.10.620.30">
    <property type="match status" value="1"/>
</dbReference>
<keyword evidence="6" id="KW-0418">Kinase</keyword>
<dbReference type="PROSITE" id="PS00107">
    <property type="entry name" value="PROTEIN_KINASE_ATP"/>
    <property type="match status" value="1"/>
</dbReference>
<comment type="catalytic activity">
    <reaction evidence="9">
        <text>L-seryl-[protein] + ATP = O-phospho-L-seryl-[protein] + ADP + H(+)</text>
        <dbReference type="Rhea" id="RHEA:17989"/>
        <dbReference type="Rhea" id="RHEA-COMP:9863"/>
        <dbReference type="Rhea" id="RHEA-COMP:11604"/>
        <dbReference type="ChEBI" id="CHEBI:15378"/>
        <dbReference type="ChEBI" id="CHEBI:29999"/>
        <dbReference type="ChEBI" id="CHEBI:30616"/>
        <dbReference type="ChEBI" id="CHEBI:83421"/>
        <dbReference type="ChEBI" id="CHEBI:456216"/>
        <dbReference type="EC" id="2.7.11.1"/>
    </reaction>
</comment>
<dbReference type="PANTHER" id="PTHR23257">
    <property type="entry name" value="SERINE-THREONINE PROTEIN KINASE"/>
    <property type="match status" value="1"/>
</dbReference>
<evidence type="ECO:0000256" key="7">
    <source>
        <dbReference type="ARBA" id="ARBA00022840"/>
    </source>
</evidence>
<dbReference type="Proteomes" id="UP000467841">
    <property type="component" value="Unassembled WGS sequence"/>
</dbReference>
<keyword evidence="5 10" id="KW-0547">Nucleotide-binding</keyword>
<comment type="catalytic activity">
    <reaction evidence="8">
        <text>L-threonyl-[protein] + ATP = O-phospho-L-threonyl-[protein] + ADP + H(+)</text>
        <dbReference type="Rhea" id="RHEA:46608"/>
        <dbReference type="Rhea" id="RHEA-COMP:11060"/>
        <dbReference type="Rhea" id="RHEA-COMP:11605"/>
        <dbReference type="ChEBI" id="CHEBI:15378"/>
        <dbReference type="ChEBI" id="CHEBI:30013"/>
        <dbReference type="ChEBI" id="CHEBI:30616"/>
        <dbReference type="ChEBI" id="CHEBI:61977"/>
        <dbReference type="ChEBI" id="CHEBI:456216"/>
        <dbReference type="EC" id="2.7.11.1"/>
    </reaction>
</comment>
<evidence type="ECO:0000256" key="2">
    <source>
        <dbReference type="ARBA" id="ARBA00012513"/>
    </source>
</evidence>
<evidence type="ECO:0000256" key="1">
    <source>
        <dbReference type="ARBA" id="ARBA00010507"/>
    </source>
</evidence>
<dbReference type="OrthoDB" id="774951at2759"/>
<feature type="region of interest" description="Disordered" evidence="11">
    <location>
        <begin position="10"/>
        <end position="92"/>
    </location>
</feature>
<dbReference type="PANTHER" id="PTHR23257:SF821">
    <property type="entry name" value="ATP BINDING PROTEIN"/>
    <property type="match status" value="1"/>
</dbReference>
<evidence type="ECO:0000256" key="4">
    <source>
        <dbReference type="ARBA" id="ARBA00022679"/>
    </source>
</evidence>
<dbReference type="FunFam" id="3.30.200.20:FF:000060">
    <property type="entry name" value="Serine/threonine-protein kinase isoform 1"/>
    <property type="match status" value="1"/>
</dbReference>
<dbReference type="EC" id="2.7.11.1" evidence="2"/>
<organism evidence="13 14">
    <name type="scientific">Microthlaspi erraticum</name>
    <dbReference type="NCBI Taxonomy" id="1685480"/>
    <lineage>
        <taxon>Eukaryota</taxon>
        <taxon>Viridiplantae</taxon>
        <taxon>Streptophyta</taxon>
        <taxon>Embryophyta</taxon>
        <taxon>Tracheophyta</taxon>
        <taxon>Spermatophyta</taxon>
        <taxon>Magnoliopsida</taxon>
        <taxon>eudicotyledons</taxon>
        <taxon>Gunneridae</taxon>
        <taxon>Pentapetalae</taxon>
        <taxon>rosids</taxon>
        <taxon>malvids</taxon>
        <taxon>Brassicales</taxon>
        <taxon>Brassicaceae</taxon>
        <taxon>Coluteocarpeae</taxon>
        <taxon>Microthlaspi</taxon>
    </lineage>
</organism>
<dbReference type="Pfam" id="PF07714">
    <property type="entry name" value="PK_Tyr_Ser-Thr"/>
    <property type="match status" value="1"/>
</dbReference>
<comment type="similarity">
    <text evidence="1">Belongs to the protein kinase superfamily. TKL Ser/Thr protein kinase family. RAF subfamily.</text>
</comment>
<feature type="compositionally biased region" description="Basic and acidic residues" evidence="11">
    <location>
        <begin position="70"/>
        <end position="84"/>
    </location>
</feature>
<proteinExistence type="inferred from homology"/>
<protein>
    <recommendedName>
        <fullName evidence="2">non-specific serine/threonine protein kinase</fullName>
        <ecNumber evidence="2">2.7.11.1</ecNumber>
    </recommendedName>
</protein>
<feature type="compositionally biased region" description="Basic and acidic residues" evidence="11">
    <location>
        <begin position="35"/>
        <end position="53"/>
    </location>
</feature>
<evidence type="ECO:0000256" key="8">
    <source>
        <dbReference type="ARBA" id="ARBA00047899"/>
    </source>
</evidence>
<evidence type="ECO:0000259" key="12">
    <source>
        <dbReference type="PROSITE" id="PS50011"/>
    </source>
</evidence>
<dbReference type="GO" id="GO:0004674">
    <property type="term" value="F:protein serine/threonine kinase activity"/>
    <property type="evidence" value="ECO:0007669"/>
    <property type="project" value="UniProtKB-KW"/>
</dbReference>
<dbReference type="GO" id="GO:0005524">
    <property type="term" value="F:ATP binding"/>
    <property type="evidence" value="ECO:0007669"/>
    <property type="project" value="UniProtKB-UniRule"/>
</dbReference>
<sequence length="642" mass="71395">MGSCCSCCRGSDVQESVHAPVPSSVVPLADLRQQAAERDAQAMATEETREHDVGPTSKPEASSSTSKPPEVLERSQEKNYSTKESRRHFGHDGMSSYKASNMFWSTGSFSDPIPNGFYCVIQEDRLKLFKSIPTLDEIRALGDEGVKADVILVDEDEKLKRLKKLITVTVENLKTAPEFIKKISTLVVVFYNQPPLQTPAKTDDFPKLGKIKPGSCRDRAILFKVLADTVGLESKLVVGFPNDLESCASFDSCKHMSIVVTLNGEEMVVDLMRSTGRLIPMSSQELRMVHYVSASGNDSSQAPYMPNESLSRSEQNIATELLQLSQGKVIGRQRTATSSPEYAYVRTRERFFLNGDIKPVSDDASSPKSDEAAKLETKRIRRIDFSELEVGVSVGIGSTAQVFRGTWNGTDVAFKMFNQENLTENMDDFFNEVSIHRSLRHPNVVLFLGACTKPPQLSLVTEYMGKGSLYHLLHSTDEIKKLSFKEKIKILFDICRGLMCIHRMGIVHRDLKSANCLLSKDWTVKICDFGLSKTMKGTTIKDTVAAGTPQWVAPEVIRNEPFSEKSDIFSFGVVMWELCTLSKPWEGVPKPKVVHAVAFEGARLQLPKGPLGKLIEDCWAEPEQRPSCAEILTRLATCEEEA</sequence>
<dbReference type="PRINTS" id="PR00109">
    <property type="entry name" value="TYRKINASE"/>
</dbReference>
<feature type="domain" description="Protein kinase" evidence="12">
    <location>
        <begin position="388"/>
        <end position="642"/>
    </location>
</feature>
<dbReference type="InterPro" id="IPR055164">
    <property type="entry name" value="EDR1/CTR1/ARMC3-like_pept-like"/>
</dbReference>
<reference evidence="13" key="1">
    <citation type="submission" date="2020-01" db="EMBL/GenBank/DDBJ databases">
        <authorList>
            <person name="Mishra B."/>
        </authorList>
    </citation>
    <scope>NUCLEOTIDE SEQUENCE [LARGE SCALE GENOMIC DNA]</scope>
</reference>
<evidence type="ECO:0000256" key="10">
    <source>
        <dbReference type="PROSITE-ProRule" id="PRU10141"/>
    </source>
</evidence>
<comment type="caution">
    <text evidence="13">The sequence shown here is derived from an EMBL/GenBank/DDBJ whole genome shotgun (WGS) entry which is preliminary data.</text>
</comment>
<dbReference type="InterPro" id="IPR001245">
    <property type="entry name" value="Ser-Thr/Tyr_kinase_cat_dom"/>
</dbReference>
<dbReference type="InterPro" id="IPR011009">
    <property type="entry name" value="Kinase-like_dom_sf"/>
</dbReference>
<dbReference type="GO" id="GO:0007165">
    <property type="term" value="P:signal transduction"/>
    <property type="evidence" value="ECO:0007669"/>
    <property type="project" value="TreeGrafter"/>
</dbReference>
<dbReference type="SMART" id="SM00220">
    <property type="entry name" value="S_TKc"/>
    <property type="match status" value="1"/>
</dbReference>
<keyword evidence="7 10" id="KW-0067">ATP-binding</keyword>
<feature type="compositionally biased region" description="Low complexity" evidence="11">
    <location>
        <begin position="16"/>
        <end position="27"/>
    </location>
</feature>
<accession>A0A6D2KUR5</accession>
<evidence type="ECO:0000256" key="11">
    <source>
        <dbReference type="SAM" id="MobiDB-lite"/>
    </source>
</evidence>
<name>A0A6D2KUR5_9BRAS</name>
<dbReference type="PROSITE" id="PS50011">
    <property type="entry name" value="PROTEIN_KINASE_DOM"/>
    <property type="match status" value="1"/>
</dbReference>
<dbReference type="AlphaFoldDB" id="A0A6D2KUR5"/>